<comment type="caution">
    <text evidence="1">The sequence shown here is derived from an EMBL/GenBank/DDBJ whole genome shotgun (WGS) entry which is preliminary data.</text>
</comment>
<dbReference type="Proteomes" id="UP000323410">
    <property type="component" value="Unassembled WGS sequence"/>
</dbReference>
<keyword evidence="2" id="KW-1185">Reference proteome</keyword>
<organism evidence="1 2">
    <name type="scientific">Arthrobacter echini</name>
    <dbReference type="NCBI Taxonomy" id="1529066"/>
    <lineage>
        <taxon>Bacteria</taxon>
        <taxon>Bacillati</taxon>
        <taxon>Actinomycetota</taxon>
        <taxon>Actinomycetes</taxon>
        <taxon>Micrococcales</taxon>
        <taxon>Micrococcaceae</taxon>
        <taxon>Arthrobacter</taxon>
    </lineage>
</organism>
<dbReference type="AlphaFoldDB" id="A0A5D0XRU3"/>
<gene>
    <name evidence="1" type="ORF">FQ377_07355</name>
</gene>
<sequence>MIKAPLMPLVMRPMTIRNNPTPATTAVSGLIGRRFDDVERAGGRDGEEMESPQDRCCCFPRTLLPSM</sequence>
<dbReference type="EMBL" id="VSLD01000003">
    <property type="protein sequence ID" value="TYC98827.1"/>
    <property type="molecule type" value="Genomic_DNA"/>
</dbReference>
<name>A0A5D0XRU3_9MICC</name>
<accession>A0A5D0XRU3</accession>
<evidence type="ECO:0000313" key="1">
    <source>
        <dbReference type="EMBL" id="TYC98827.1"/>
    </source>
</evidence>
<reference evidence="1 2" key="1">
    <citation type="submission" date="2019-08" db="EMBL/GenBank/DDBJ databases">
        <title>Genone of Arthrobacter echini P9.</title>
        <authorList>
            <person name="Bowman J.P."/>
        </authorList>
    </citation>
    <scope>NUCLEOTIDE SEQUENCE [LARGE SCALE GENOMIC DNA]</scope>
    <source>
        <strain evidence="1 2">P9</strain>
    </source>
</reference>
<evidence type="ECO:0000313" key="2">
    <source>
        <dbReference type="Proteomes" id="UP000323410"/>
    </source>
</evidence>
<dbReference type="RefSeq" id="WP_148600611.1">
    <property type="nucleotide sequence ID" value="NZ_VSLD01000003.1"/>
</dbReference>
<protein>
    <submittedName>
        <fullName evidence="1">Uncharacterized protein</fullName>
    </submittedName>
</protein>
<proteinExistence type="predicted"/>